<protein>
    <submittedName>
        <fullName evidence="5">AraC-type DNA-binding protein</fullName>
    </submittedName>
</protein>
<dbReference type="Pfam" id="PF14525">
    <property type="entry name" value="AraC_binding_2"/>
    <property type="match status" value="1"/>
</dbReference>
<dbReference type="Proteomes" id="UP000243904">
    <property type="component" value="Chromosome I"/>
</dbReference>
<organism evidence="5 6">
    <name type="scientific">Bradyrhizobium canariense</name>
    <dbReference type="NCBI Taxonomy" id="255045"/>
    <lineage>
        <taxon>Bacteria</taxon>
        <taxon>Pseudomonadati</taxon>
        <taxon>Pseudomonadota</taxon>
        <taxon>Alphaproteobacteria</taxon>
        <taxon>Hyphomicrobiales</taxon>
        <taxon>Nitrobacteraceae</taxon>
        <taxon>Bradyrhizobium</taxon>
    </lineage>
</organism>
<dbReference type="SUPFAM" id="SSF46689">
    <property type="entry name" value="Homeodomain-like"/>
    <property type="match status" value="1"/>
</dbReference>
<keyword evidence="2 5" id="KW-0238">DNA-binding</keyword>
<dbReference type="SMART" id="SM00342">
    <property type="entry name" value="HTH_ARAC"/>
    <property type="match status" value="1"/>
</dbReference>
<feature type="domain" description="HTH araC/xylS-type" evidence="4">
    <location>
        <begin position="213"/>
        <end position="314"/>
    </location>
</feature>
<dbReference type="InterPro" id="IPR050204">
    <property type="entry name" value="AraC_XylS_family_regulators"/>
</dbReference>
<dbReference type="AlphaFoldDB" id="A0A1H1V1C9"/>
<dbReference type="PROSITE" id="PS01124">
    <property type="entry name" value="HTH_ARAC_FAMILY_2"/>
    <property type="match status" value="1"/>
</dbReference>
<dbReference type="InterPro" id="IPR020449">
    <property type="entry name" value="Tscrpt_reg_AraC-type_HTH"/>
</dbReference>
<dbReference type="InterPro" id="IPR035418">
    <property type="entry name" value="AraC-bd_2"/>
</dbReference>
<evidence type="ECO:0000256" key="3">
    <source>
        <dbReference type="ARBA" id="ARBA00023163"/>
    </source>
</evidence>
<evidence type="ECO:0000259" key="4">
    <source>
        <dbReference type="PROSITE" id="PS01124"/>
    </source>
</evidence>
<dbReference type="RefSeq" id="WP_146687928.1">
    <property type="nucleotide sequence ID" value="NZ_LT629750.1"/>
</dbReference>
<keyword evidence="3" id="KW-0804">Transcription</keyword>
<keyword evidence="6" id="KW-1185">Reference proteome</keyword>
<keyword evidence="1" id="KW-0805">Transcription regulation</keyword>
<dbReference type="InterPro" id="IPR009057">
    <property type="entry name" value="Homeodomain-like_sf"/>
</dbReference>
<name>A0A1H1V1C9_9BRAD</name>
<dbReference type="PANTHER" id="PTHR46796">
    <property type="entry name" value="HTH-TYPE TRANSCRIPTIONAL ACTIVATOR RHAS-RELATED"/>
    <property type="match status" value="1"/>
</dbReference>
<dbReference type="EMBL" id="LT629750">
    <property type="protein sequence ID" value="SDS78176.1"/>
    <property type="molecule type" value="Genomic_DNA"/>
</dbReference>
<dbReference type="PRINTS" id="PR00032">
    <property type="entry name" value="HTHARAC"/>
</dbReference>
<sequence length="328" mass="36742">MKTVFSTNHVHARDKFDFWHSVACKNLVDHNSLPECRLTFDAQIETGYLGNVELVLFHNSPMQVSHTGRHIAHAKSDHVFVCRQVAGVIFLEQDTRKAALEAGDMALLDPLLPYEGNFSADSETLVLKVPRRELEARVGKTRDMVVRLIKPVRVEDRLMSSLSAMLPSLAGKMDTISEEMVGNHALDLIAVSLAKTMEADRPRVSSAKALVLSNVRSVIEVRLRDPTLDAQAVADAVGVSVRYANAVLADHDTSIMRLIQARRLARCRYALEDPNQAHRTVSEVAYGWGFSDMTHFGRRFKKAYGILPSEYQIIARRAARRTRGIDRQ</sequence>
<reference evidence="6" key="1">
    <citation type="submission" date="2016-10" db="EMBL/GenBank/DDBJ databases">
        <authorList>
            <person name="Varghese N."/>
            <person name="Submissions S."/>
        </authorList>
    </citation>
    <scope>NUCLEOTIDE SEQUENCE [LARGE SCALE GENOMIC DNA]</scope>
    <source>
        <strain evidence="6">GAS369</strain>
    </source>
</reference>
<dbReference type="InterPro" id="IPR018060">
    <property type="entry name" value="HTH_AraC"/>
</dbReference>
<evidence type="ECO:0000313" key="5">
    <source>
        <dbReference type="EMBL" id="SDS78176.1"/>
    </source>
</evidence>
<proteinExistence type="predicted"/>
<dbReference type="Pfam" id="PF12833">
    <property type="entry name" value="HTH_18"/>
    <property type="match status" value="1"/>
</dbReference>
<evidence type="ECO:0000313" key="6">
    <source>
        <dbReference type="Proteomes" id="UP000243904"/>
    </source>
</evidence>
<dbReference type="GO" id="GO:0043565">
    <property type="term" value="F:sequence-specific DNA binding"/>
    <property type="evidence" value="ECO:0007669"/>
    <property type="project" value="InterPro"/>
</dbReference>
<evidence type="ECO:0000256" key="2">
    <source>
        <dbReference type="ARBA" id="ARBA00023125"/>
    </source>
</evidence>
<dbReference type="Gene3D" id="1.10.10.60">
    <property type="entry name" value="Homeodomain-like"/>
    <property type="match status" value="1"/>
</dbReference>
<dbReference type="PANTHER" id="PTHR46796:SF6">
    <property type="entry name" value="ARAC SUBFAMILY"/>
    <property type="match status" value="1"/>
</dbReference>
<dbReference type="GO" id="GO:0003700">
    <property type="term" value="F:DNA-binding transcription factor activity"/>
    <property type="evidence" value="ECO:0007669"/>
    <property type="project" value="InterPro"/>
</dbReference>
<evidence type="ECO:0000256" key="1">
    <source>
        <dbReference type="ARBA" id="ARBA00023015"/>
    </source>
</evidence>
<gene>
    <name evidence="5" type="ORF">SAMN05444158_3188</name>
</gene>
<accession>A0A1H1V1C9</accession>